<organism evidence="3 5">
    <name type="scientific">Leuconostoc gasicomitatum</name>
    <dbReference type="NCBI Taxonomy" id="115778"/>
    <lineage>
        <taxon>Bacteria</taxon>
        <taxon>Bacillati</taxon>
        <taxon>Bacillota</taxon>
        <taxon>Bacilli</taxon>
        <taxon>Lactobacillales</taxon>
        <taxon>Lactobacillaceae</taxon>
        <taxon>Leuconostoc</taxon>
        <taxon>Leuconostoc gelidum group</taxon>
    </lineage>
</organism>
<dbReference type="Gene3D" id="3.40.50.720">
    <property type="entry name" value="NAD(P)-binding Rossmann-like Domain"/>
    <property type="match status" value="1"/>
</dbReference>
<dbReference type="InterPro" id="IPR016040">
    <property type="entry name" value="NAD(P)-bd_dom"/>
</dbReference>
<dbReference type="RefSeq" id="WP_010387095.1">
    <property type="nucleotide sequence ID" value="NZ_BPKT01000006.1"/>
</dbReference>
<dbReference type="Proteomes" id="UP000752647">
    <property type="component" value="Unassembled WGS sequence"/>
</dbReference>
<evidence type="ECO:0000313" key="4">
    <source>
        <dbReference type="Proteomes" id="UP000199271"/>
    </source>
</evidence>
<dbReference type="EMBL" id="JAHBFI010000017">
    <property type="protein sequence ID" value="MBZ5962852.1"/>
    <property type="molecule type" value="Genomic_DNA"/>
</dbReference>
<dbReference type="AlphaFoldDB" id="A0A9Q3XVR1"/>
<dbReference type="PANTHER" id="PTHR15020:SF50">
    <property type="entry name" value="UPF0659 PROTEIN YMR090W"/>
    <property type="match status" value="1"/>
</dbReference>
<evidence type="ECO:0000313" key="2">
    <source>
        <dbReference type="EMBL" id="CUW10793.1"/>
    </source>
</evidence>
<proteinExistence type="predicted"/>
<accession>A0A9Q3XVR1</accession>
<evidence type="ECO:0000313" key="3">
    <source>
        <dbReference type="EMBL" id="MBZ5962852.1"/>
    </source>
</evidence>
<dbReference type="OMA" id="NENTYMG"/>
<evidence type="ECO:0000313" key="5">
    <source>
        <dbReference type="Proteomes" id="UP000752647"/>
    </source>
</evidence>
<gene>
    <name evidence="2" type="ORF">C122C_0846</name>
    <name evidence="3" type="ORF">KIJ12_06795</name>
</gene>
<dbReference type="InterPro" id="IPR036291">
    <property type="entry name" value="NAD(P)-bd_dom_sf"/>
</dbReference>
<protein>
    <submittedName>
        <fullName evidence="3">NAD(P)H-binding protein</fullName>
    </submittedName>
</protein>
<evidence type="ECO:0000259" key="1">
    <source>
        <dbReference type="Pfam" id="PF13460"/>
    </source>
</evidence>
<dbReference type="SUPFAM" id="SSF51735">
    <property type="entry name" value="NAD(P)-binding Rossmann-fold domains"/>
    <property type="match status" value="1"/>
</dbReference>
<dbReference type="GeneID" id="34300389"/>
<reference evidence="2 4" key="1">
    <citation type="submission" date="2015-12" db="EMBL/GenBank/DDBJ databases">
        <authorList>
            <person name="Andreevskaya M."/>
        </authorList>
    </citation>
    <scope>NUCLEOTIDE SEQUENCE [LARGE SCALE GENOMIC DNA]</scope>
    <source>
        <strain evidence="2 4">C122c</strain>
    </source>
</reference>
<comment type="caution">
    <text evidence="3">The sequence shown here is derived from an EMBL/GenBank/DDBJ whole genome shotgun (WGS) entry which is preliminary data.</text>
</comment>
<sequence>MTKLLILGANGQIAKLVVPMLANTDTEIKLTSLHARPEKGIKGLDAVDEDAMIAALKDVDIVYANIGAEGRQKAAANSVVNAMHHVGVKRLIWVATIGVHNELPADKRSLWVNILGTIDNENTYMGDQAAAVKRIEQSALDYTIVRPNELIDDNVMQSLQIQIARDAEIIGRPITRTSVAAFITQIILHPESYIGDSVAISEKLTQ</sequence>
<dbReference type="Pfam" id="PF13460">
    <property type="entry name" value="NAD_binding_10"/>
    <property type="match status" value="1"/>
</dbReference>
<keyword evidence="4" id="KW-1185">Reference proteome</keyword>
<reference evidence="3" key="2">
    <citation type="submission" date="2021-05" db="EMBL/GenBank/DDBJ databases">
        <title>Pangenome of Leuconostoc gelidum warrants species status for Leuconostoc gelidum subsp. gasicomitatum.</title>
        <authorList>
            <person name="Johansson P."/>
            <person name="Sade E."/>
            <person name="Hultman J."/>
            <person name="Auvinen P."/>
            <person name="Bjorkroth J."/>
        </authorList>
    </citation>
    <scope>NUCLEOTIDE SEQUENCE</scope>
    <source>
        <strain evidence="3">A.21.4</strain>
    </source>
</reference>
<name>A0A9Q3XVR1_9LACO</name>
<dbReference type="Proteomes" id="UP000199271">
    <property type="component" value="Unassembled WGS sequence"/>
</dbReference>
<dbReference type="EMBL" id="FBSY01000007">
    <property type="protein sequence ID" value="CUW10793.1"/>
    <property type="molecule type" value="Genomic_DNA"/>
</dbReference>
<dbReference type="PANTHER" id="PTHR15020">
    <property type="entry name" value="FLAVIN REDUCTASE-RELATED"/>
    <property type="match status" value="1"/>
</dbReference>
<feature type="domain" description="NAD(P)-binding" evidence="1">
    <location>
        <begin position="8"/>
        <end position="190"/>
    </location>
</feature>